<keyword evidence="2" id="KW-1003">Cell membrane</keyword>
<feature type="transmembrane region" description="Helical" evidence="8">
    <location>
        <begin position="79"/>
        <end position="101"/>
    </location>
</feature>
<evidence type="ECO:0000256" key="2">
    <source>
        <dbReference type="ARBA" id="ARBA00022475"/>
    </source>
</evidence>
<dbReference type="InterPro" id="IPR012549">
    <property type="entry name" value="EptA-like_N"/>
</dbReference>
<keyword evidence="7 8" id="KW-0472">Membrane</keyword>
<protein>
    <submittedName>
        <fullName evidence="11">Phosphoethanolamine--lipid A transferase</fullName>
    </submittedName>
</protein>
<dbReference type="EMBL" id="JAUZEE010000001">
    <property type="protein sequence ID" value="MDP4299571.1"/>
    <property type="molecule type" value="Genomic_DNA"/>
</dbReference>
<dbReference type="Proteomes" id="UP001235760">
    <property type="component" value="Unassembled WGS sequence"/>
</dbReference>
<dbReference type="RefSeq" id="WP_305748107.1">
    <property type="nucleotide sequence ID" value="NZ_JAUZEE010000001.1"/>
</dbReference>
<keyword evidence="12" id="KW-1185">Reference proteome</keyword>
<dbReference type="PANTHER" id="PTHR30443:SF0">
    <property type="entry name" value="PHOSPHOETHANOLAMINE TRANSFERASE EPTA"/>
    <property type="match status" value="1"/>
</dbReference>
<gene>
    <name evidence="11" type="ORF">Q8X39_02915</name>
</gene>
<comment type="subcellular location">
    <subcellularLocation>
        <location evidence="1">Cell inner membrane</location>
        <topology evidence="1">Multi-pass membrane protein</topology>
    </subcellularLocation>
</comment>
<evidence type="ECO:0000256" key="1">
    <source>
        <dbReference type="ARBA" id="ARBA00004429"/>
    </source>
</evidence>
<keyword evidence="3" id="KW-0997">Cell inner membrane</keyword>
<dbReference type="Pfam" id="PF08019">
    <property type="entry name" value="EptA_B_N"/>
    <property type="match status" value="1"/>
</dbReference>
<dbReference type="PANTHER" id="PTHR30443">
    <property type="entry name" value="INNER MEMBRANE PROTEIN"/>
    <property type="match status" value="1"/>
</dbReference>
<dbReference type="NCBIfam" id="NF028537">
    <property type="entry name" value="P_eth_NH2_trans"/>
    <property type="match status" value="1"/>
</dbReference>
<keyword evidence="4 11" id="KW-0808">Transferase</keyword>
<feature type="domain" description="Phosphoethanolamine transferase N-terminal" evidence="10">
    <location>
        <begin position="89"/>
        <end position="240"/>
    </location>
</feature>
<feature type="transmembrane region" description="Helical" evidence="8">
    <location>
        <begin position="47"/>
        <end position="67"/>
    </location>
</feature>
<sequence length="583" mass="63739">MLTDLLRRPLSLLAKLLPQTLRRRTFGGLSEPDPDGGLQIRLTVEQLVLVASLFFALSANRLFLGAALQGREASSASTWGFAVAILVALVAVHALLVGLVANRWTVKPLLAVLIVGTAFASHFMQTFHVYLDPSMLRNVMRTDVGEARELLSLAMLVHLLIHAVLPLLVLSRVRIVTRPSWLRSTLVRLGMLLLTLGVLVGAILAIFQPFSSLMRNQKEMRFLITPANYLWSIGSVVAQDLRGARKPRAVIGEDAKPGPGWASQTRPRLLVLVVGETARAANWGLNGYARQTTPELAKLPVINFPDVTSCGTNTEVSLPCMFAPVGRRDYDEDRIRGSQSLLHVLSRAGVGVLWRDNQSGCKGVCEGLPSEEVAARPVAGLCEGGRCFDEALLDGFDARLDRIAAGAGRELLVLHQLGNHGPSYFRRYPPAFDRFQPACQSDDLQKCSPQEIVNAYDNALLYTDHVVATLIGKLQARADRIDAAVLYVSDHGESLGENNLFLHGLPYSIAPDLQKKVPMVMWLSDGLQRSTGLDLACAKAVAARPVRHDHLFHTVLGLFDVQTTLHEREWDLLAACMPPAGKP</sequence>
<comment type="caution">
    <text evidence="11">The sequence shown here is derived from an EMBL/GenBank/DDBJ whole genome shotgun (WGS) entry which is preliminary data.</text>
</comment>
<dbReference type="InterPro" id="IPR017850">
    <property type="entry name" value="Alkaline_phosphatase_core_sf"/>
</dbReference>
<accession>A0ABT9FZB1</accession>
<dbReference type="InterPro" id="IPR040423">
    <property type="entry name" value="PEA_transferase"/>
</dbReference>
<name>A0ABT9FZB1_LEPDI</name>
<evidence type="ECO:0000313" key="12">
    <source>
        <dbReference type="Proteomes" id="UP001235760"/>
    </source>
</evidence>
<dbReference type="InterPro" id="IPR058130">
    <property type="entry name" value="PEA_transf_C"/>
</dbReference>
<proteinExistence type="predicted"/>
<dbReference type="InterPro" id="IPR000917">
    <property type="entry name" value="Sulfatase_N"/>
</dbReference>
<feature type="domain" description="Sulfatase N-terminal" evidence="9">
    <location>
        <begin position="269"/>
        <end position="561"/>
    </location>
</feature>
<dbReference type="SUPFAM" id="SSF53649">
    <property type="entry name" value="Alkaline phosphatase-like"/>
    <property type="match status" value="1"/>
</dbReference>
<evidence type="ECO:0000259" key="10">
    <source>
        <dbReference type="Pfam" id="PF08019"/>
    </source>
</evidence>
<dbReference type="CDD" id="cd16017">
    <property type="entry name" value="LptA"/>
    <property type="match status" value="1"/>
</dbReference>
<dbReference type="Gene3D" id="3.40.720.10">
    <property type="entry name" value="Alkaline Phosphatase, subunit A"/>
    <property type="match status" value="1"/>
</dbReference>
<evidence type="ECO:0000256" key="7">
    <source>
        <dbReference type="ARBA" id="ARBA00023136"/>
    </source>
</evidence>
<evidence type="ECO:0000256" key="8">
    <source>
        <dbReference type="SAM" id="Phobius"/>
    </source>
</evidence>
<evidence type="ECO:0000256" key="6">
    <source>
        <dbReference type="ARBA" id="ARBA00022989"/>
    </source>
</evidence>
<dbReference type="Pfam" id="PF00884">
    <property type="entry name" value="Sulfatase"/>
    <property type="match status" value="1"/>
</dbReference>
<evidence type="ECO:0000256" key="5">
    <source>
        <dbReference type="ARBA" id="ARBA00022692"/>
    </source>
</evidence>
<feature type="transmembrane region" description="Helical" evidence="8">
    <location>
        <begin position="108"/>
        <end position="130"/>
    </location>
</feature>
<feature type="transmembrane region" description="Helical" evidence="8">
    <location>
        <begin position="191"/>
        <end position="210"/>
    </location>
</feature>
<organism evidence="11 12">
    <name type="scientific">Leptothrix discophora</name>
    <dbReference type="NCBI Taxonomy" id="89"/>
    <lineage>
        <taxon>Bacteria</taxon>
        <taxon>Pseudomonadati</taxon>
        <taxon>Pseudomonadota</taxon>
        <taxon>Betaproteobacteria</taxon>
        <taxon>Burkholderiales</taxon>
        <taxon>Sphaerotilaceae</taxon>
        <taxon>Leptothrix</taxon>
    </lineage>
</organism>
<feature type="transmembrane region" description="Helical" evidence="8">
    <location>
        <begin position="150"/>
        <end position="170"/>
    </location>
</feature>
<reference evidence="11 12" key="1">
    <citation type="submission" date="2023-08" db="EMBL/GenBank/DDBJ databases">
        <authorList>
            <person name="Roldan D.M."/>
            <person name="Menes R.J."/>
        </authorList>
    </citation>
    <scope>NUCLEOTIDE SEQUENCE [LARGE SCALE GENOMIC DNA]</scope>
    <source>
        <strain evidence="11 12">CCM 2812</strain>
    </source>
</reference>
<evidence type="ECO:0000256" key="4">
    <source>
        <dbReference type="ARBA" id="ARBA00022679"/>
    </source>
</evidence>
<keyword evidence="5 8" id="KW-0812">Transmembrane</keyword>
<dbReference type="GO" id="GO:0016740">
    <property type="term" value="F:transferase activity"/>
    <property type="evidence" value="ECO:0007669"/>
    <property type="project" value="UniProtKB-KW"/>
</dbReference>
<evidence type="ECO:0000259" key="9">
    <source>
        <dbReference type="Pfam" id="PF00884"/>
    </source>
</evidence>
<evidence type="ECO:0000256" key="3">
    <source>
        <dbReference type="ARBA" id="ARBA00022519"/>
    </source>
</evidence>
<evidence type="ECO:0000313" key="11">
    <source>
        <dbReference type="EMBL" id="MDP4299571.1"/>
    </source>
</evidence>
<keyword evidence="6 8" id="KW-1133">Transmembrane helix</keyword>